<evidence type="ECO:0000256" key="6">
    <source>
        <dbReference type="ARBA" id="ARBA00022889"/>
    </source>
</evidence>
<dbReference type="InterPro" id="IPR048286">
    <property type="entry name" value="Integrin_alpha_Ig-like_3"/>
</dbReference>
<organism evidence="16">
    <name type="scientific">Hydra vulgaris</name>
    <name type="common">Hydra</name>
    <name type="synonym">Hydra attenuata</name>
    <dbReference type="NCBI Taxonomy" id="6087"/>
    <lineage>
        <taxon>Eukaryota</taxon>
        <taxon>Metazoa</taxon>
        <taxon>Cnidaria</taxon>
        <taxon>Hydrozoa</taxon>
        <taxon>Hydroidolina</taxon>
        <taxon>Anthoathecata</taxon>
        <taxon>Aplanulata</taxon>
        <taxon>Hydridae</taxon>
        <taxon>Hydra</taxon>
    </lineage>
</organism>
<dbReference type="InterPro" id="IPR028994">
    <property type="entry name" value="Integrin_alpha_N"/>
</dbReference>
<dbReference type="InterPro" id="IPR013519">
    <property type="entry name" value="Int_alpha_beta-p"/>
</dbReference>
<evidence type="ECO:0000256" key="5">
    <source>
        <dbReference type="ARBA" id="ARBA00022737"/>
    </source>
</evidence>
<dbReference type="PANTHER" id="PTHR23220:SF122">
    <property type="entry name" value="INTEGRIN ALPHA-PS1"/>
    <property type="match status" value="1"/>
</dbReference>
<dbReference type="Gene3D" id="1.20.5.930">
    <property type="entry name" value="Bicelle-embedded integrin alpha(iib) transmembrane segment"/>
    <property type="match status" value="1"/>
</dbReference>
<dbReference type="Pfam" id="PF20805">
    <property type="entry name" value="Integrin_A_Ig_2"/>
    <property type="match status" value="1"/>
</dbReference>
<feature type="non-terminal residue" evidence="16">
    <location>
        <position position="1"/>
    </location>
</feature>
<dbReference type="GO" id="GO:0033627">
    <property type="term" value="P:cell adhesion mediated by integrin"/>
    <property type="evidence" value="ECO:0007669"/>
    <property type="project" value="TreeGrafter"/>
</dbReference>
<dbReference type="PANTHER" id="PTHR23220">
    <property type="entry name" value="INTEGRIN ALPHA"/>
    <property type="match status" value="1"/>
</dbReference>
<keyword evidence="9 13" id="KW-0472">Membrane</keyword>
<evidence type="ECO:0000256" key="9">
    <source>
        <dbReference type="ARBA" id="ARBA00023136"/>
    </source>
</evidence>
<dbReference type="Pfam" id="PF20806">
    <property type="entry name" value="Integrin_A_Ig_3"/>
    <property type="match status" value="1"/>
</dbReference>
<sequence>KLYIVMIRLLVILNTLICHGDFFNLDVKYGVYTFSNSESSYFGYQVLLHNTASSFRSIVSAPRFQGSNPEGGLFNCIVNGANSCSQLKYEEFPDQNKESRKNQWMGMSLSGDKNSLLACAPLWSLNSTDSSESKLKSLGRCSLLGKDLDVKYSTSPCEKELLDNSKFGYCLAGFSSAAGNISGYTTYFIGVPGTYFNKGTLFGLISTSIASKPTKLQFTEVQSEKDNGTIYIGYSVAWGKITFNSTQGDVVAGAPRANELTGKVFIYVVRFTIGDYMYSFSSPNNQVGEYFGASVCVVDINNDGKDDLFVASPFYTVVADEGRVYFYINNKNTLSFSLQLAPTSIQGARFGSSIGKVGDLNNDGYQDIAIGAPMDGADNRGAVYIYNGGSQGISNSGKPSQIIMASDFSTIGLSGFGSSISNGLDVDGNSYPDIAVGAYSSGKSFIIRTRPIITLYDKLETNVSLIPLDDYASNCIGPDSKKYYCIEFKPNLKYEGKAMSFDLELTLEIEKRFPTNKRGLFFEDGILKDTITKNALLTKSQIFPFSVIVYIVILGDFDINEPITITTKYKSIDKPSGCGSELCPIIDVFGTLSSLLQLNYLKDCGSDSICQIDLVSSAKLVLLGVAQQEQIIYGSVYQIRLDASVVNLGETAYQPILKFGYNGDLQVDSIEKNGIPIKWEKLPNEVSFLLQYMLKQNEKVDIAVKFSMPKTSPSSDIYSFTFEALAKGIDLNPENNKAMISKPTKVETCVRVNGNVEPSVVLFYDNAVMPGNNPDLSEIGAEVKYMFFVQNSGFFAVNNLSADVDLVVKKAEKGLDLIYVVNMMINGKECTQKVNPLNPFNLVDSKKPKRVKRSNNLNCENAKCNRYSCDISSIEKSQSVTIHLIARVWEANFVKLKVPATDLNATINVKFSQEQATTNIQKENCIMSAAVNLDVKLYNPPLRKSMPWWIILVAILVALLLLAIAIALLKKAGFFKRKNQKAAAENEPLKSEEAT</sequence>
<evidence type="ECO:0000256" key="2">
    <source>
        <dbReference type="ARBA" id="ARBA00008054"/>
    </source>
</evidence>
<protein>
    <submittedName>
        <fullName evidence="16">Integrin alpha-8</fullName>
    </submittedName>
</protein>
<dbReference type="InterPro" id="IPR000413">
    <property type="entry name" value="Integrin_alpha"/>
</dbReference>
<dbReference type="AlphaFoldDB" id="T2MFQ0"/>
<keyword evidence="5" id="KW-0677">Repeat</keyword>
<feature type="transmembrane region" description="Helical" evidence="13">
    <location>
        <begin position="946"/>
        <end position="969"/>
    </location>
</feature>
<comment type="subcellular location">
    <subcellularLocation>
        <location evidence="1 13">Membrane</location>
        <topology evidence="1 13">Single-pass type I membrane protein</topology>
    </subcellularLocation>
</comment>
<evidence type="ECO:0000256" key="13">
    <source>
        <dbReference type="RuleBase" id="RU003762"/>
    </source>
</evidence>
<dbReference type="GO" id="GO:0098609">
    <property type="term" value="P:cell-cell adhesion"/>
    <property type="evidence" value="ECO:0007669"/>
    <property type="project" value="TreeGrafter"/>
</dbReference>
<dbReference type="EMBL" id="HAAD01004503">
    <property type="protein sequence ID" value="CDG70735.1"/>
    <property type="molecule type" value="mRNA"/>
</dbReference>
<feature type="signal peptide" evidence="13">
    <location>
        <begin position="1"/>
        <end position="20"/>
    </location>
</feature>
<dbReference type="GO" id="GO:0007229">
    <property type="term" value="P:integrin-mediated signaling pathway"/>
    <property type="evidence" value="ECO:0007669"/>
    <property type="project" value="UniProtKB-KW"/>
</dbReference>
<dbReference type="PRINTS" id="PR01185">
    <property type="entry name" value="INTEGRINA"/>
</dbReference>
<dbReference type="Gene3D" id="2.60.40.1460">
    <property type="entry name" value="Integrin domains. Chain A, domain 2"/>
    <property type="match status" value="1"/>
</dbReference>
<dbReference type="Gene3D" id="2.60.40.1510">
    <property type="entry name" value="ntegrin, alpha v. Chain A, domain 3"/>
    <property type="match status" value="1"/>
</dbReference>
<evidence type="ECO:0000256" key="10">
    <source>
        <dbReference type="ARBA" id="ARBA00023170"/>
    </source>
</evidence>
<dbReference type="Gene3D" id="2.130.10.130">
    <property type="entry name" value="Integrin alpha, N-terminal"/>
    <property type="match status" value="1"/>
</dbReference>
<name>T2MFQ0_HYDVU</name>
<keyword evidence="6 13" id="KW-0130">Cell adhesion</keyword>
<proteinExistence type="evidence at transcript level"/>
<evidence type="ECO:0000256" key="7">
    <source>
        <dbReference type="ARBA" id="ARBA00022989"/>
    </source>
</evidence>
<feature type="repeat" description="FG-GAP" evidence="12">
    <location>
        <begin position="401"/>
        <end position="464"/>
    </location>
</feature>
<feature type="repeat" description="FG-GAP" evidence="12">
    <location>
        <begin position="278"/>
        <end position="336"/>
    </location>
</feature>
<evidence type="ECO:0000313" key="16">
    <source>
        <dbReference type="EMBL" id="CDG70735.1"/>
    </source>
</evidence>
<gene>
    <name evidence="16" type="primary">ITGA8</name>
</gene>
<evidence type="ECO:0000259" key="15">
    <source>
        <dbReference type="Pfam" id="PF20806"/>
    </source>
</evidence>
<dbReference type="SUPFAM" id="SSF69179">
    <property type="entry name" value="Integrin domains"/>
    <property type="match status" value="3"/>
</dbReference>
<evidence type="ECO:0000256" key="8">
    <source>
        <dbReference type="ARBA" id="ARBA00023037"/>
    </source>
</evidence>
<keyword evidence="10 13" id="KW-0675">Receptor</keyword>
<keyword evidence="11" id="KW-0325">Glycoprotein</keyword>
<comment type="similarity">
    <text evidence="2 13">Belongs to the integrin alpha chain family.</text>
</comment>
<dbReference type="OrthoDB" id="5573735at2759"/>
<dbReference type="PROSITE" id="PS51470">
    <property type="entry name" value="FG_GAP"/>
    <property type="match status" value="3"/>
</dbReference>
<evidence type="ECO:0000256" key="12">
    <source>
        <dbReference type="PROSITE-ProRule" id="PRU00803"/>
    </source>
</evidence>
<dbReference type="Gene3D" id="2.60.40.1530">
    <property type="entry name" value="ntegrin, alpha v. Chain A, domain 4"/>
    <property type="match status" value="1"/>
</dbReference>
<evidence type="ECO:0000256" key="11">
    <source>
        <dbReference type="ARBA" id="ARBA00023180"/>
    </source>
</evidence>
<feature type="domain" description="Integrin alpha second immunoglobulin-like" evidence="14">
    <location>
        <begin position="604"/>
        <end position="728"/>
    </location>
</feature>
<feature type="repeat" description="FG-GAP" evidence="12">
    <location>
        <begin position="337"/>
        <end position="395"/>
    </location>
</feature>
<feature type="chain" id="PRO_5001426479" evidence="13">
    <location>
        <begin position="21"/>
        <end position="995"/>
    </location>
</feature>
<dbReference type="SMART" id="SM00191">
    <property type="entry name" value="Int_alpha"/>
    <property type="match status" value="6"/>
</dbReference>
<dbReference type="InterPro" id="IPR048285">
    <property type="entry name" value="Integrin_alpha_Ig-like_2"/>
</dbReference>
<dbReference type="GO" id="GO:0005178">
    <property type="term" value="F:integrin binding"/>
    <property type="evidence" value="ECO:0007669"/>
    <property type="project" value="TreeGrafter"/>
</dbReference>
<evidence type="ECO:0000256" key="1">
    <source>
        <dbReference type="ARBA" id="ARBA00004479"/>
    </source>
</evidence>
<keyword evidence="7 13" id="KW-1133">Transmembrane helix</keyword>
<dbReference type="Pfam" id="PF01839">
    <property type="entry name" value="FG-GAP"/>
    <property type="match status" value="3"/>
</dbReference>
<accession>T2MFQ0</accession>
<evidence type="ECO:0000256" key="3">
    <source>
        <dbReference type="ARBA" id="ARBA00022692"/>
    </source>
</evidence>
<dbReference type="GO" id="GO:0009897">
    <property type="term" value="C:external side of plasma membrane"/>
    <property type="evidence" value="ECO:0007669"/>
    <property type="project" value="TreeGrafter"/>
</dbReference>
<reference evidence="16" key="1">
    <citation type="journal article" date="2013" name="Genome Biol. Evol.">
        <title>Punctuated emergences of genetic and phenotypic innovations in eumetazoan, bilaterian, euteleostome, and hominidae ancestors.</title>
        <authorList>
            <person name="Wenger Y."/>
            <person name="Galliot B."/>
        </authorList>
    </citation>
    <scope>NUCLEOTIDE SEQUENCE</scope>
    <source>
        <tissue evidence="16">Whole animals</tissue>
    </source>
</reference>
<dbReference type="GO" id="GO:0008305">
    <property type="term" value="C:integrin complex"/>
    <property type="evidence" value="ECO:0007669"/>
    <property type="project" value="InterPro"/>
</dbReference>
<keyword evidence="8 13" id="KW-0401">Integrin</keyword>
<dbReference type="InterPro" id="IPR032695">
    <property type="entry name" value="Integrin_dom_sf"/>
</dbReference>
<evidence type="ECO:0000256" key="4">
    <source>
        <dbReference type="ARBA" id="ARBA00022729"/>
    </source>
</evidence>
<evidence type="ECO:0000259" key="14">
    <source>
        <dbReference type="Pfam" id="PF20805"/>
    </source>
</evidence>
<dbReference type="GO" id="GO:0007160">
    <property type="term" value="P:cell-matrix adhesion"/>
    <property type="evidence" value="ECO:0007669"/>
    <property type="project" value="TreeGrafter"/>
</dbReference>
<keyword evidence="4 13" id="KW-0732">Signal</keyword>
<feature type="domain" description="Integrin alpha third immunoglobulin-like" evidence="15">
    <location>
        <begin position="751"/>
        <end position="923"/>
    </location>
</feature>
<keyword evidence="3 13" id="KW-0812">Transmembrane</keyword>
<dbReference type="SUPFAM" id="SSF69318">
    <property type="entry name" value="Integrin alpha N-terminal domain"/>
    <property type="match status" value="1"/>
</dbReference>
<dbReference type="InterPro" id="IPR013517">
    <property type="entry name" value="FG-GAP"/>
</dbReference>